<dbReference type="InterPro" id="IPR036915">
    <property type="entry name" value="Cyclin-like_sf"/>
</dbReference>
<dbReference type="EMBL" id="ML978735">
    <property type="protein sequence ID" value="KAF2084983.1"/>
    <property type="molecule type" value="Genomic_DNA"/>
</dbReference>
<proteinExistence type="predicted"/>
<gene>
    <name evidence="2" type="ORF">K490DRAFT_47946</name>
</gene>
<evidence type="ECO:0000313" key="3">
    <source>
        <dbReference type="Proteomes" id="UP000799776"/>
    </source>
</evidence>
<accession>A0A9P4HS76</accession>
<dbReference type="SUPFAM" id="SSF47954">
    <property type="entry name" value="Cyclin-like"/>
    <property type="match status" value="2"/>
</dbReference>
<sequence>MAPVQASNLSNPLATPDQLASSGSQLDGIPADLEDSLRFAGARLTQMAGVLLKLPQDIIAQAIVIFTRFWLGTEGGSFREYGVQDVSSASLYMTAKLSAHPKSPRSVLNVYAYLSSFPSTYLPPSTYQQPQDPEAYYVSEGTYHALRAILMKTEAHVLRVLGFDTHVALPYTLCINYLQALDVIPGSADVAKRAFAHLNSALLSPQLLYLTHQPPALATAAIYLAAREAGFKLPSEEWWEVFDTDREELGFLVVGLMSVGGFAEGERERWGRRKVPMSLEEVEGELERRKMLEGGE</sequence>
<dbReference type="OrthoDB" id="10264655at2759"/>
<dbReference type="Gene3D" id="1.10.472.10">
    <property type="entry name" value="Cyclin-like"/>
    <property type="match status" value="2"/>
</dbReference>
<dbReference type="AlphaFoldDB" id="A0A9P4HS76"/>
<dbReference type="GO" id="GO:0016538">
    <property type="term" value="F:cyclin-dependent protein serine/threonine kinase regulator activity"/>
    <property type="evidence" value="ECO:0007669"/>
    <property type="project" value="InterPro"/>
</dbReference>
<evidence type="ECO:0000256" key="1">
    <source>
        <dbReference type="SAM" id="MobiDB-lite"/>
    </source>
</evidence>
<name>A0A9P4HS76_9PEZI</name>
<dbReference type="GO" id="GO:0006357">
    <property type="term" value="P:regulation of transcription by RNA polymerase II"/>
    <property type="evidence" value="ECO:0007669"/>
    <property type="project" value="InterPro"/>
</dbReference>
<dbReference type="PANTHER" id="PTHR10026">
    <property type="entry name" value="CYCLIN"/>
    <property type="match status" value="1"/>
</dbReference>
<evidence type="ECO:0000313" key="2">
    <source>
        <dbReference type="EMBL" id="KAF2084983.1"/>
    </source>
</evidence>
<dbReference type="InterPro" id="IPR043198">
    <property type="entry name" value="Cyclin/Ssn8"/>
</dbReference>
<dbReference type="FunFam" id="1.10.472.10:FF:000126">
    <property type="entry name" value="Cyclin domain protein"/>
    <property type="match status" value="1"/>
</dbReference>
<feature type="region of interest" description="Disordered" evidence="1">
    <location>
        <begin position="1"/>
        <end position="25"/>
    </location>
</feature>
<reference evidence="2" key="1">
    <citation type="journal article" date="2020" name="Stud. Mycol.">
        <title>101 Dothideomycetes genomes: a test case for predicting lifestyles and emergence of pathogens.</title>
        <authorList>
            <person name="Haridas S."/>
            <person name="Albert R."/>
            <person name="Binder M."/>
            <person name="Bloem J."/>
            <person name="Labutti K."/>
            <person name="Salamov A."/>
            <person name="Andreopoulos B."/>
            <person name="Baker S."/>
            <person name="Barry K."/>
            <person name="Bills G."/>
            <person name="Bluhm B."/>
            <person name="Cannon C."/>
            <person name="Castanera R."/>
            <person name="Culley D."/>
            <person name="Daum C."/>
            <person name="Ezra D."/>
            <person name="Gonzalez J."/>
            <person name="Henrissat B."/>
            <person name="Kuo A."/>
            <person name="Liang C."/>
            <person name="Lipzen A."/>
            <person name="Lutzoni F."/>
            <person name="Magnuson J."/>
            <person name="Mondo S."/>
            <person name="Nolan M."/>
            <person name="Ohm R."/>
            <person name="Pangilinan J."/>
            <person name="Park H.-J."/>
            <person name="Ramirez L."/>
            <person name="Alfaro M."/>
            <person name="Sun H."/>
            <person name="Tritt A."/>
            <person name="Yoshinaga Y."/>
            <person name="Zwiers L.-H."/>
            <person name="Turgeon B."/>
            <person name="Goodwin S."/>
            <person name="Spatafora J."/>
            <person name="Crous P."/>
            <person name="Grigoriev I."/>
        </authorList>
    </citation>
    <scope>NUCLEOTIDE SEQUENCE</scope>
    <source>
        <strain evidence="2">CBS 121410</strain>
    </source>
</reference>
<dbReference type="Proteomes" id="UP000799776">
    <property type="component" value="Unassembled WGS sequence"/>
</dbReference>
<evidence type="ECO:0008006" key="4">
    <source>
        <dbReference type="Google" id="ProtNLM"/>
    </source>
</evidence>
<organism evidence="2 3">
    <name type="scientific">Saccharata proteae CBS 121410</name>
    <dbReference type="NCBI Taxonomy" id="1314787"/>
    <lineage>
        <taxon>Eukaryota</taxon>
        <taxon>Fungi</taxon>
        <taxon>Dikarya</taxon>
        <taxon>Ascomycota</taxon>
        <taxon>Pezizomycotina</taxon>
        <taxon>Dothideomycetes</taxon>
        <taxon>Dothideomycetes incertae sedis</taxon>
        <taxon>Botryosphaeriales</taxon>
        <taxon>Saccharataceae</taxon>
        <taxon>Saccharata</taxon>
    </lineage>
</organism>
<keyword evidence="3" id="KW-1185">Reference proteome</keyword>
<protein>
    <recommendedName>
        <fullName evidence="4">Cyclin domain-containing protein</fullName>
    </recommendedName>
</protein>
<comment type="caution">
    <text evidence="2">The sequence shown here is derived from an EMBL/GenBank/DDBJ whole genome shotgun (WGS) entry which is preliminary data.</text>
</comment>